<feature type="compositionally biased region" description="Low complexity" evidence="1">
    <location>
        <begin position="1107"/>
        <end position="1132"/>
    </location>
</feature>
<dbReference type="HOGENOM" id="CLU_278901_0_0_1"/>
<keyword evidence="2" id="KW-1133">Transmembrane helix</keyword>
<dbReference type="PANTHER" id="PTHR11161">
    <property type="entry name" value="O-ACYLTRANSFERASE"/>
    <property type="match status" value="1"/>
</dbReference>
<feature type="compositionally biased region" description="Low complexity" evidence="1">
    <location>
        <begin position="22"/>
        <end position="39"/>
    </location>
</feature>
<dbReference type="eggNOG" id="KOG3700">
    <property type="taxonomic scope" value="Eukaryota"/>
</dbReference>
<proteinExistence type="predicted"/>
<protein>
    <recommendedName>
        <fullName evidence="3">Nose resistant-to-fluoxetine protein N-terminal domain-containing protein</fullName>
    </recommendedName>
</protein>
<feature type="compositionally biased region" description="Basic and acidic residues" evidence="1">
    <location>
        <begin position="190"/>
        <end position="200"/>
    </location>
</feature>
<dbReference type="Pfam" id="PF20146">
    <property type="entry name" value="NRF"/>
    <property type="match status" value="1"/>
</dbReference>
<feature type="transmembrane region" description="Helical" evidence="2">
    <location>
        <begin position="798"/>
        <end position="817"/>
    </location>
</feature>
<reference evidence="5" key="1">
    <citation type="submission" date="2011-08" db="EMBL/GenBank/DDBJ databases">
        <authorList>
            <person name="Rombauts S."/>
        </authorList>
    </citation>
    <scope>NUCLEOTIDE SEQUENCE</scope>
    <source>
        <strain evidence="5">London</strain>
    </source>
</reference>
<evidence type="ECO:0000313" key="5">
    <source>
        <dbReference type="Proteomes" id="UP000015104"/>
    </source>
</evidence>
<organism evidence="4 5">
    <name type="scientific">Tetranychus urticae</name>
    <name type="common">Two-spotted spider mite</name>
    <dbReference type="NCBI Taxonomy" id="32264"/>
    <lineage>
        <taxon>Eukaryota</taxon>
        <taxon>Metazoa</taxon>
        <taxon>Ecdysozoa</taxon>
        <taxon>Arthropoda</taxon>
        <taxon>Chelicerata</taxon>
        <taxon>Arachnida</taxon>
        <taxon>Acari</taxon>
        <taxon>Acariformes</taxon>
        <taxon>Trombidiformes</taxon>
        <taxon>Prostigmata</taxon>
        <taxon>Eleutherengona</taxon>
        <taxon>Raphignathae</taxon>
        <taxon>Tetranychoidea</taxon>
        <taxon>Tetranychidae</taxon>
        <taxon>Tetranychus</taxon>
    </lineage>
</organism>
<dbReference type="GO" id="GO:0016747">
    <property type="term" value="F:acyltransferase activity, transferring groups other than amino-acyl groups"/>
    <property type="evidence" value="ECO:0007669"/>
    <property type="project" value="InterPro"/>
</dbReference>
<feature type="transmembrane region" description="Helical" evidence="2">
    <location>
        <begin position="872"/>
        <end position="891"/>
    </location>
</feature>
<feature type="transmembrane region" description="Helical" evidence="2">
    <location>
        <begin position="697"/>
        <end position="722"/>
    </location>
</feature>
<keyword evidence="2" id="KW-0812">Transmembrane</keyword>
<evidence type="ECO:0000259" key="3">
    <source>
        <dbReference type="SMART" id="SM00703"/>
    </source>
</evidence>
<feature type="compositionally biased region" description="Polar residues" evidence="1">
    <location>
        <begin position="1"/>
        <end position="12"/>
    </location>
</feature>
<feature type="region of interest" description="Disordered" evidence="1">
    <location>
        <begin position="1"/>
        <end position="271"/>
    </location>
</feature>
<feature type="domain" description="Nose resistant-to-fluoxetine protein N-terminal" evidence="3">
    <location>
        <begin position="366"/>
        <end position="525"/>
    </location>
</feature>
<accession>T1KXH8</accession>
<feature type="transmembrane region" description="Helical" evidence="2">
    <location>
        <begin position="617"/>
        <end position="640"/>
    </location>
</feature>
<dbReference type="PANTHER" id="PTHR11161:SF0">
    <property type="entry name" value="O-ACYLTRANSFERASE LIKE PROTEIN"/>
    <property type="match status" value="1"/>
</dbReference>
<dbReference type="InterPro" id="IPR052728">
    <property type="entry name" value="O2_lipid_transport_reg"/>
</dbReference>
<feature type="compositionally biased region" description="Basic and acidic residues" evidence="1">
    <location>
        <begin position="64"/>
        <end position="80"/>
    </location>
</feature>
<feature type="transmembrane region" description="Helical" evidence="2">
    <location>
        <begin position="837"/>
        <end position="860"/>
    </location>
</feature>
<dbReference type="InterPro" id="IPR006621">
    <property type="entry name" value="Nose-resist-to-fluoxetine_N"/>
</dbReference>
<dbReference type="AlphaFoldDB" id="T1KXH8"/>
<sequence length="1132" mass="126126">MRVSGLTSTSTVKPPIVRQARTTSTPSISSPTILATTTPQSDDIVTSTSKPNYVSAETSDIDPENNKEEVNTEVDKEHDTSSSVTVNPIIKSIEKKVNDSELIDSTPSPKELPKNEGKLETETSKPEKNMLEVISSTISDDIDESRNDPKTTQNPADSLASKLSTEPPSTSTSTTPNPEPSPGYLNDEGSMPKDSPDNRVSRANSALLSNDGNKKAEKWLNDKKDPKDSAETTEEGDKSESKESLNKPAAETLTGSTESYEFPEDDLDNLTLPNFETNSVVDILNGNDSTNDPEAPAVKSFSVEGSSGSGLLIRIFQGPDRSKLPVDSKAEDIYRYISGIVDNETSLIAKSILPHVVELGFKVRIDGKCSRSILAISNGVKAKKTWAFQFLDSYGRREDGFLAGTLSSLGNFDQCLKIRATDDAISEEDEFSGKYCLAQVKPPLPEQSKDGRFTFKSSLLNYAGTELENTYLEEWGSFAHELYSNAYTIGMCIPSTCQSKDIAKILNELANPFNFTVTFNARCTPETNYWEAQSPPEYALFILCLLGLMVGFGTAYDFYIRKKEENCLGRLFAAFSSISNTHVLLGHKKGETKKEKLAKERQMLAGQSLSWIHGLQFLSVCWIVIANVYQLGGLPIAYLLKNLNMDFRSQGGSLMFQFILNSWDYMAELFFLLSGFVFCLGLLGARERKRCPTFGRFFIRQWLSFAPSIIGAILITLIVFQWSWQDGPSFSRAEKLIVEPCNQNGVASIFLFNNWLPVKDMCLPQTWFLSALFQLQLIGFMVILIIHRKPALGVTLSLLLILLGIILPGLLTYQYNLPPTMLLNNPNIQQLRDDLSIQYFATYNHLSSYFVGILLAYLIYKKPAKPIINKGLRFAIWIVLGAISLSSILITCKWNGFKDIPNQTSSIIYSALHRIAFISFFIWLTHQFTFKQGGIVGRFLSWKAFKTLNGLSLQVYLVHLIIIWNYFLTKRDLVDYRNFELTVDSFGIILASLFCGYLMYLFIEAPFHQITAGFVKCLFGCDLKSRLREYENEADANIGDSIGEEKKTTIEESLCTVDGSTLGNNEVRIEVSSPTEDNSQDKQQSQLNTESKNDQQSNQEQISLQDQPQAPAGPQAQPQPNGINNNGVVIRL</sequence>
<feature type="compositionally biased region" description="Polar residues" evidence="1">
    <location>
        <begin position="40"/>
        <end position="58"/>
    </location>
</feature>
<feature type="transmembrane region" description="Helical" evidence="2">
    <location>
        <begin position="986"/>
        <end position="1003"/>
    </location>
</feature>
<feature type="transmembrane region" description="Helical" evidence="2">
    <location>
        <begin position="947"/>
        <end position="966"/>
    </location>
</feature>
<dbReference type="EnsemblMetazoa" id="tetur26g00220.1">
    <property type="protein sequence ID" value="tetur26g00220.1"/>
    <property type="gene ID" value="tetur26g00220"/>
</dbReference>
<evidence type="ECO:0000256" key="2">
    <source>
        <dbReference type="SAM" id="Phobius"/>
    </source>
</evidence>
<evidence type="ECO:0000256" key="1">
    <source>
        <dbReference type="SAM" id="MobiDB-lite"/>
    </source>
</evidence>
<feature type="compositionally biased region" description="Polar residues" evidence="1">
    <location>
        <begin position="1072"/>
        <end position="1106"/>
    </location>
</feature>
<reference evidence="4" key="2">
    <citation type="submission" date="2015-06" db="UniProtKB">
        <authorList>
            <consortium name="EnsemblMetazoa"/>
        </authorList>
    </citation>
    <scope>IDENTIFICATION</scope>
</reference>
<feature type="transmembrane region" description="Helical" evidence="2">
    <location>
        <begin position="538"/>
        <end position="560"/>
    </location>
</feature>
<name>T1KXH8_TETUR</name>
<feature type="region of interest" description="Disordered" evidence="1">
    <location>
        <begin position="1071"/>
        <end position="1132"/>
    </location>
</feature>
<feature type="compositionally biased region" description="Polar residues" evidence="1">
    <location>
        <begin position="201"/>
        <end position="211"/>
    </location>
</feature>
<feature type="transmembrane region" description="Helical" evidence="2">
    <location>
        <begin position="767"/>
        <end position="786"/>
    </location>
</feature>
<evidence type="ECO:0000313" key="4">
    <source>
        <dbReference type="EnsemblMetazoa" id="tetur26g00220.1"/>
    </source>
</evidence>
<feature type="compositionally biased region" description="Basic and acidic residues" evidence="1">
    <location>
        <begin position="212"/>
        <end position="245"/>
    </location>
</feature>
<dbReference type="Pfam" id="PF01757">
    <property type="entry name" value="Acyl_transf_3"/>
    <property type="match status" value="1"/>
</dbReference>
<feature type="compositionally biased region" description="Basic and acidic residues" evidence="1">
    <location>
        <begin position="111"/>
        <end position="130"/>
    </location>
</feature>
<dbReference type="InterPro" id="IPR002656">
    <property type="entry name" value="Acyl_transf_3_dom"/>
</dbReference>
<feature type="transmembrane region" description="Helical" evidence="2">
    <location>
        <begin position="906"/>
        <end position="926"/>
    </location>
</feature>
<dbReference type="EMBL" id="CAEY01000695">
    <property type="status" value="NOT_ANNOTATED_CDS"/>
    <property type="molecule type" value="Genomic_DNA"/>
</dbReference>
<feature type="transmembrane region" description="Helical" evidence="2">
    <location>
        <begin position="665"/>
        <end position="685"/>
    </location>
</feature>
<feature type="compositionally biased region" description="Low complexity" evidence="1">
    <location>
        <begin position="164"/>
        <end position="176"/>
    </location>
</feature>
<dbReference type="SMART" id="SM00703">
    <property type="entry name" value="NRF"/>
    <property type="match status" value="1"/>
</dbReference>
<dbReference type="Proteomes" id="UP000015104">
    <property type="component" value="Unassembled WGS sequence"/>
</dbReference>
<keyword evidence="5" id="KW-1185">Reference proteome</keyword>
<keyword evidence="2" id="KW-0472">Membrane</keyword>